<dbReference type="EMBL" id="JBEDUW010000003">
    <property type="protein sequence ID" value="KAK9940595.1"/>
    <property type="molecule type" value="Genomic_DNA"/>
</dbReference>
<proteinExistence type="predicted"/>
<organism evidence="2 3">
    <name type="scientific">Rubus argutus</name>
    <name type="common">Southern blackberry</name>
    <dbReference type="NCBI Taxonomy" id="59490"/>
    <lineage>
        <taxon>Eukaryota</taxon>
        <taxon>Viridiplantae</taxon>
        <taxon>Streptophyta</taxon>
        <taxon>Embryophyta</taxon>
        <taxon>Tracheophyta</taxon>
        <taxon>Spermatophyta</taxon>
        <taxon>Magnoliopsida</taxon>
        <taxon>eudicotyledons</taxon>
        <taxon>Gunneridae</taxon>
        <taxon>Pentapetalae</taxon>
        <taxon>rosids</taxon>
        <taxon>fabids</taxon>
        <taxon>Rosales</taxon>
        <taxon>Rosaceae</taxon>
        <taxon>Rosoideae</taxon>
        <taxon>Rosoideae incertae sedis</taxon>
        <taxon>Rubus</taxon>
    </lineage>
</organism>
<dbReference type="AlphaFoldDB" id="A0AAW1XV42"/>
<evidence type="ECO:0000256" key="1">
    <source>
        <dbReference type="SAM" id="MobiDB-lite"/>
    </source>
</evidence>
<dbReference type="InterPro" id="IPR040381">
    <property type="entry name" value="At4g14450-like"/>
</dbReference>
<dbReference type="PANTHER" id="PTHR33912">
    <property type="entry name" value="OS01G0939400 PROTEIN"/>
    <property type="match status" value="1"/>
</dbReference>
<gene>
    <name evidence="2" type="ORF">M0R45_017249</name>
</gene>
<comment type="caution">
    <text evidence="2">The sequence shown here is derived from an EMBL/GenBank/DDBJ whole genome shotgun (WGS) entry which is preliminary data.</text>
</comment>
<name>A0AAW1XV42_RUBAR</name>
<evidence type="ECO:0000313" key="3">
    <source>
        <dbReference type="Proteomes" id="UP001457282"/>
    </source>
</evidence>
<dbReference type="Proteomes" id="UP001457282">
    <property type="component" value="Unassembled WGS sequence"/>
</dbReference>
<evidence type="ECO:0000313" key="2">
    <source>
        <dbReference type="EMBL" id="KAK9940595.1"/>
    </source>
</evidence>
<feature type="compositionally biased region" description="Polar residues" evidence="1">
    <location>
        <begin position="58"/>
        <end position="68"/>
    </location>
</feature>
<dbReference type="PANTHER" id="PTHR33912:SF5">
    <property type="entry name" value="F22G5.17"/>
    <property type="match status" value="1"/>
</dbReference>
<reference evidence="2 3" key="1">
    <citation type="journal article" date="2023" name="G3 (Bethesda)">
        <title>A chromosome-length genome assembly and annotation of blackberry (Rubus argutus, cv. 'Hillquist').</title>
        <authorList>
            <person name="Bruna T."/>
            <person name="Aryal R."/>
            <person name="Dudchenko O."/>
            <person name="Sargent D.J."/>
            <person name="Mead D."/>
            <person name="Buti M."/>
            <person name="Cavallini A."/>
            <person name="Hytonen T."/>
            <person name="Andres J."/>
            <person name="Pham M."/>
            <person name="Weisz D."/>
            <person name="Mascagni F."/>
            <person name="Usai G."/>
            <person name="Natali L."/>
            <person name="Bassil N."/>
            <person name="Fernandez G.E."/>
            <person name="Lomsadze A."/>
            <person name="Armour M."/>
            <person name="Olukolu B."/>
            <person name="Poorten T."/>
            <person name="Britton C."/>
            <person name="Davik J."/>
            <person name="Ashrafi H."/>
            <person name="Aiden E.L."/>
            <person name="Borodovsky M."/>
            <person name="Worthington M."/>
        </authorList>
    </citation>
    <scope>NUCLEOTIDE SEQUENCE [LARGE SCALE GENOMIC DNA]</scope>
    <source>
        <strain evidence="2">PI 553951</strain>
    </source>
</reference>
<accession>A0AAW1XV42</accession>
<sequence length="108" mass="11487">MLPTRLQKHAPASLRLDQLTSTAATIPFLDASKAIPLLSPVVIESPTPMPETMEKDGNQGTSRSSSTAPEPLFQGAAGWQHPAVSAFVDPSSLLTVFQSQCMIANRAQ</sequence>
<feature type="region of interest" description="Disordered" evidence="1">
    <location>
        <begin position="45"/>
        <end position="75"/>
    </location>
</feature>
<keyword evidence="3" id="KW-1185">Reference proteome</keyword>
<protein>
    <submittedName>
        <fullName evidence="2">Uncharacterized protein</fullName>
    </submittedName>
</protein>